<evidence type="ECO:0000256" key="1">
    <source>
        <dbReference type="SAM" id="MobiDB-lite"/>
    </source>
</evidence>
<feature type="compositionally biased region" description="Low complexity" evidence="1">
    <location>
        <begin position="454"/>
        <end position="473"/>
    </location>
</feature>
<name>A0A8X6ITH5_NEPPI</name>
<dbReference type="InterPro" id="IPR056589">
    <property type="entry name" value="WH_Egal-1"/>
</dbReference>
<accession>A0A8X6ITH5</accession>
<feature type="compositionally biased region" description="Low complexity" evidence="1">
    <location>
        <begin position="520"/>
        <end position="530"/>
    </location>
</feature>
<keyword evidence="4" id="KW-1185">Reference proteome</keyword>
<feature type="compositionally biased region" description="Low complexity" evidence="1">
    <location>
        <begin position="483"/>
        <end position="502"/>
    </location>
</feature>
<organism evidence="3 4">
    <name type="scientific">Nephila pilipes</name>
    <name type="common">Giant wood spider</name>
    <name type="synonym">Nephila maculata</name>
    <dbReference type="NCBI Taxonomy" id="299642"/>
    <lineage>
        <taxon>Eukaryota</taxon>
        <taxon>Metazoa</taxon>
        <taxon>Ecdysozoa</taxon>
        <taxon>Arthropoda</taxon>
        <taxon>Chelicerata</taxon>
        <taxon>Arachnida</taxon>
        <taxon>Araneae</taxon>
        <taxon>Araneomorphae</taxon>
        <taxon>Entelegynae</taxon>
        <taxon>Araneoidea</taxon>
        <taxon>Nephilidae</taxon>
        <taxon>Nephila</taxon>
    </lineage>
</organism>
<feature type="compositionally biased region" description="Low complexity" evidence="1">
    <location>
        <begin position="599"/>
        <end position="611"/>
    </location>
</feature>
<reference evidence="3" key="1">
    <citation type="submission" date="2020-08" db="EMBL/GenBank/DDBJ databases">
        <title>Multicomponent nature underlies the extraordinary mechanical properties of spider dragline silk.</title>
        <authorList>
            <person name="Kono N."/>
            <person name="Nakamura H."/>
            <person name="Mori M."/>
            <person name="Yoshida Y."/>
            <person name="Ohtoshi R."/>
            <person name="Malay A.D."/>
            <person name="Moran D.A.P."/>
            <person name="Tomita M."/>
            <person name="Numata K."/>
            <person name="Arakawa K."/>
        </authorList>
    </citation>
    <scope>NUCLEOTIDE SEQUENCE</scope>
</reference>
<feature type="compositionally biased region" description="Acidic residues" evidence="1">
    <location>
        <begin position="575"/>
        <end position="586"/>
    </location>
</feature>
<dbReference type="InterPro" id="IPR012340">
    <property type="entry name" value="NA-bd_OB-fold"/>
</dbReference>
<feature type="region of interest" description="Disordered" evidence="1">
    <location>
        <begin position="432"/>
        <end position="615"/>
    </location>
</feature>
<dbReference type="EMBL" id="BMAW01047005">
    <property type="protein sequence ID" value="GFS58492.1"/>
    <property type="molecule type" value="Genomic_DNA"/>
</dbReference>
<feature type="domain" description="Egal-1 winged helix" evidence="2">
    <location>
        <begin position="20"/>
        <end position="83"/>
    </location>
</feature>
<dbReference type="Proteomes" id="UP000887013">
    <property type="component" value="Unassembled WGS sequence"/>
</dbReference>
<comment type="caution">
    <text evidence="3">The sequence shown here is derived from an EMBL/GenBank/DDBJ whole genome shotgun (WGS) entry which is preliminary data.</text>
</comment>
<feature type="compositionally biased region" description="Low complexity" evidence="1">
    <location>
        <begin position="546"/>
        <end position="558"/>
    </location>
</feature>
<evidence type="ECO:0000259" key="2">
    <source>
        <dbReference type="Pfam" id="PF23713"/>
    </source>
</evidence>
<feature type="compositionally biased region" description="Polar residues" evidence="1">
    <location>
        <begin position="432"/>
        <end position="441"/>
    </location>
</feature>
<feature type="compositionally biased region" description="Basic residues" evidence="1">
    <location>
        <begin position="507"/>
        <end position="519"/>
    </location>
</feature>
<proteinExistence type="predicted"/>
<dbReference type="OrthoDB" id="6428282at2759"/>
<sequence length="1035" mass="116025">MAEDIASLFPEMNQNEVKFAEFIRQRILINGGSLKFLHITGQLSQLEHDVRVAIGAGPKELMSFLRNHTNIFAVNDGLVTLQKAPVNQKDLPNHASVNGKTEIKNKLPKALTDVDGIVIKVLPTYGFITVKEPVKATVYFTPACFKDKTKTLLSDLDILPGKKVKLNAVIGNLEFDSKYRATRVWTPKVVKNEVLHPEGFKPKVPKTRETGCFDANTSEGWGKIQKVFESFGFIMADGSSNNTVFFHKDHVCNVENVKDLTKIFNPDDLVEYKAVRSQKKNDKARWVATKVWIKKNINPIKQVSHKEDKKSHKEDKKSAKESIMMLNQTGKIYPHTKGVVIKFGMNESQLADADSCVFFLHEVKVEDVGWEFSDGDAINFDGMKIKSAPGYKALLAWVGKKPNFVLPTDLGDFSGFSDGDVNIVSEDESCVSKASETSKANSDLLGKQRNDVYSSTSSLVSNSSRNSNQSKSRTNNKPRHLNNKANSYSSSNSISSQRSVFNERNQNRGHSKNFRHGRNSKSSSETSSSYQKKKFNNKSKASSRESLNSISSDLNNSLKPNPDLYKNWGDTPYPDCDDNIQNDNDGDINSKADYFQGISSKSSKSPSNLNSGNCSPYLEESNEACDASDNRSNGEEGFIERFESNKNYLGSSKNPEDLTLGILSRSDRFAELLLSEDDFSDAVENVNETTVIKDDESEIGDENAPPASLNDEYDKVNPEKESEAYIKRFLDLEGKIKKVFCKYAEIENEMLRRPGTFFWKDFYHNGAPVSDKFDDLNEVLTAGQLVKFNCIEIIDDVGCCFLKVTVAWKGDKKPQIHEITSQEFISQNDLHVTAEEELVCSESHRTAVESVRHLNEKNDAVPERKFLTVSSYIEDEEEDADDSNYKEISKYVSFQPAYSEEVLINDDASVGGEYTELRDEIFSEFKSPMDVPQLTNIVSRLLKSFKNSQMDSNVVASDVINIFLSTIGAEKRNVSMLPDSPTHEVLHNAEELQTVENDSVQPVIQRAEMTSSYSQTIITGKIFSESVLLGDLTRY</sequence>
<evidence type="ECO:0000313" key="4">
    <source>
        <dbReference type="Proteomes" id="UP000887013"/>
    </source>
</evidence>
<protein>
    <recommendedName>
        <fullName evidence="2">Egal-1 winged helix domain-containing protein</fullName>
    </recommendedName>
</protein>
<gene>
    <name evidence="3" type="primary">NCL1_42181</name>
    <name evidence="3" type="ORF">NPIL_420331</name>
</gene>
<evidence type="ECO:0000313" key="3">
    <source>
        <dbReference type="EMBL" id="GFS58492.1"/>
    </source>
</evidence>
<dbReference type="Gene3D" id="2.40.50.140">
    <property type="entry name" value="Nucleic acid-binding proteins"/>
    <property type="match status" value="1"/>
</dbReference>
<dbReference type="Pfam" id="PF23713">
    <property type="entry name" value="WHD_Egal"/>
    <property type="match status" value="1"/>
</dbReference>
<dbReference type="AlphaFoldDB" id="A0A8X6ITH5"/>